<dbReference type="EC" id="3.5.1.49" evidence="4"/>
<evidence type="ECO:0000259" key="3">
    <source>
        <dbReference type="Pfam" id="PF07833"/>
    </source>
</evidence>
<feature type="region of interest" description="Disordered" evidence="1">
    <location>
        <begin position="179"/>
        <end position="203"/>
    </location>
</feature>
<dbReference type="PANTHER" id="PTHR31891:SF1">
    <property type="entry name" value="FORMAMIDASE C869.04-RELATED"/>
    <property type="match status" value="1"/>
</dbReference>
<evidence type="ECO:0000313" key="4">
    <source>
        <dbReference type="EMBL" id="STY70081.1"/>
    </source>
</evidence>
<dbReference type="PANTHER" id="PTHR31891">
    <property type="entry name" value="FORMAMIDASE C869.04-RELATED"/>
    <property type="match status" value="1"/>
</dbReference>
<dbReference type="Gene3D" id="2.60.120.580">
    <property type="entry name" value="Acetamidase/Formamidase-like domains"/>
    <property type="match status" value="2"/>
</dbReference>
<accession>A0A378NNZ7</accession>
<keyword evidence="2" id="KW-0732">Signal</keyword>
<dbReference type="Pfam" id="PF07833">
    <property type="entry name" value="Cu_amine_oxidN1"/>
    <property type="match status" value="1"/>
</dbReference>
<dbReference type="InterPro" id="IPR036582">
    <property type="entry name" value="Mao_N_sf"/>
</dbReference>
<dbReference type="SUPFAM" id="SSF141130">
    <property type="entry name" value="Acetamidase/Formamidase-like"/>
    <property type="match status" value="1"/>
</dbReference>
<dbReference type="AlphaFoldDB" id="A0A378NNZ7"/>
<dbReference type="InterPro" id="IPR012854">
    <property type="entry name" value="Cu_amine_oxidase-like_N"/>
</dbReference>
<evidence type="ECO:0000313" key="5">
    <source>
        <dbReference type="Proteomes" id="UP000255234"/>
    </source>
</evidence>
<dbReference type="Pfam" id="PF03069">
    <property type="entry name" value="FmdA_AmdA"/>
    <property type="match status" value="2"/>
</dbReference>
<dbReference type="RefSeq" id="WP_115150859.1">
    <property type="nucleotide sequence ID" value="NZ_UGPP01000001.1"/>
</dbReference>
<dbReference type="Gene3D" id="3.10.28.20">
    <property type="entry name" value="Acetamidase/Formamidase-like domains"/>
    <property type="match status" value="1"/>
</dbReference>
<dbReference type="SUPFAM" id="SSF55383">
    <property type="entry name" value="Copper amine oxidase, domain N"/>
    <property type="match status" value="1"/>
</dbReference>
<dbReference type="GO" id="GO:0004328">
    <property type="term" value="F:formamidase activity"/>
    <property type="evidence" value="ECO:0007669"/>
    <property type="project" value="UniProtKB-EC"/>
</dbReference>
<gene>
    <name evidence="4" type="primary">fmdA</name>
    <name evidence="4" type="ORF">NCTC10571_00182</name>
</gene>
<sequence>MSNIKINKRLILSAILSASLSTGFLVGYNPAEAAYRAPSVDYLQTKDDGNIPGDYYVPSTLDNVFWGVLPSRNDKPILHVPSGSTVTFDTVSHEGILEDQGKDPVKYYGQYGVKPEHVLQDAINIAANKKGHDFDANGPHVVTGPVYVDGAEPGDVLKVEVISLTPRVPYGVVSNRHFKGTIPDEMPETPRQENPSYTHPESYGNVSIFTPIQKKGDNNEWFGIMESNGQIMQFPLNPFLGIMGVTPNTDEHYSSVPPTRVGGNIDINELGVGSTLYLPVEVPGAGFYTGDPHFVQGDGEVALTALEASLRGTVRLTVLKKDSPEIPKTNSSSLVQPFAETEKYWIPIGLNEDLDEAMRQSVRESISFISKQLGVDKKTAYAYLSAATDYEVSQVVDKTKGIHGLIPKVDFKDNLSFKLTINNIECPIKIINNVLYVPIDSVSSALKASLITNKDTTTLKFKDNTFSTKINSNVYEMNGISTCTNSAPTLSSEGTIFIPVSTLSEIMGLPVNWSTTGHTIIGISNYLN</sequence>
<feature type="chain" id="PRO_5016680874" evidence="2">
    <location>
        <begin position="34"/>
        <end position="528"/>
    </location>
</feature>
<keyword evidence="4" id="KW-0378">Hydrolase</keyword>
<dbReference type="InterPro" id="IPR004304">
    <property type="entry name" value="FmdA_AmdA"/>
</dbReference>
<organism evidence="4 5">
    <name type="scientific">Megamonas hypermegale</name>
    <dbReference type="NCBI Taxonomy" id="158847"/>
    <lineage>
        <taxon>Bacteria</taxon>
        <taxon>Bacillati</taxon>
        <taxon>Bacillota</taxon>
        <taxon>Negativicutes</taxon>
        <taxon>Selenomonadales</taxon>
        <taxon>Selenomonadaceae</taxon>
        <taxon>Megamonas</taxon>
    </lineage>
</organism>
<dbReference type="EMBL" id="UGPP01000001">
    <property type="protein sequence ID" value="STY70081.1"/>
    <property type="molecule type" value="Genomic_DNA"/>
</dbReference>
<feature type="compositionally biased region" description="Polar residues" evidence="1">
    <location>
        <begin position="192"/>
        <end position="203"/>
    </location>
</feature>
<feature type="domain" description="Copper amine oxidase-like N-terminal" evidence="3">
    <location>
        <begin position="429"/>
        <end position="520"/>
    </location>
</feature>
<name>A0A378NNZ7_9FIRM</name>
<dbReference type="Gene3D" id="3.30.457.10">
    <property type="entry name" value="Copper amine oxidase-like, N-terminal domain"/>
    <property type="match status" value="1"/>
</dbReference>
<feature type="signal peptide" evidence="2">
    <location>
        <begin position="1"/>
        <end position="33"/>
    </location>
</feature>
<evidence type="ECO:0000256" key="1">
    <source>
        <dbReference type="SAM" id="MobiDB-lite"/>
    </source>
</evidence>
<proteinExistence type="predicted"/>
<reference evidence="4 5" key="1">
    <citation type="submission" date="2018-06" db="EMBL/GenBank/DDBJ databases">
        <authorList>
            <consortium name="Pathogen Informatics"/>
            <person name="Doyle S."/>
        </authorList>
    </citation>
    <scope>NUCLEOTIDE SEQUENCE [LARGE SCALE GENOMIC DNA]</scope>
    <source>
        <strain evidence="4 5">NCTC10571</strain>
    </source>
</reference>
<protein>
    <submittedName>
        <fullName evidence="4">Formamidase</fullName>
        <ecNumber evidence="4">3.5.1.49</ecNumber>
    </submittedName>
</protein>
<evidence type="ECO:0000256" key="2">
    <source>
        <dbReference type="SAM" id="SignalP"/>
    </source>
</evidence>
<dbReference type="Proteomes" id="UP000255234">
    <property type="component" value="Unassembled WGS sequence"/>
</dbReference>